<dbReference type="InterPro" id="IPR002734">
    <property type="entry name" value="RibDG_C"/>
</dbReference>
<organism evidence="2 3">
    <name type="scientific">Cohnella kolymensis</name>
    <dbReference type="NCBI Taxonomy" id="1590652"/>
    <lineage>
        <taxon>Bacteria</taxon>
        <taxon>Bacillati</taxon>
        <taxon>Bacillota</taxon>
        <taxon>Bacilli</taxon>
        <taxon>Bacillales</taxon>
        <taxon>Paenibacillaceae</taxon>
        <taxon>Cohnella</taxon>
    </lineage>
</organism>
<dbReference type="RefSeq" id="WP_041067101.1">
    <property type="nucleotide sequence ID" value="NZ_JXAL01000032.1"/>
</dbReference>
<comment type="caution">
    <text evidence="2">The sequence shown here is derived from an EMBL/GenBank/DDBJ whole genome shotgun (WGS) entry which is preliminary data.</text>
</comment>
<evidence type="ECO:0000313" key="2">
    <source>
        <dbReference type="EMBL" id="KIL34466.1"/>
    </source>
</evidence>
<feature type="domain" description="Bacterial bifunctional deaminase-reductase C-terminal" evidence="1">
    <location>
        <begin position="9"/>
        <end position="189"/>
    </location>
</feature>
<dbReference type="Pfam" id="PF01872">
    <property type="entry name" value="RibD_C"/>
    <property type="match status" value="1"/>
</dbReference>
<gene>
    <name evidence="2" type="ORF">SD71_19665</name>
</gene>
<dbReference type="Proteomes" id="UP000054526">
    <property type="component" value="Unassembled WGS sequence"/>
</dbReference>
<name>A0ABR5A065_9BACL</name>
<dbReference type="SUPFAM" id="SSF53597">
    <property type="entry name" value="Dihydrofolate reductase-like"/>
    <property type="match status" value="1"/>
</dbReference>
<dbReference type="Gene3D" id="3.40.430.10">
    <property type="entry name" value="Dihydrofolate Reductase, subunit A"/>
    <property type="match status" value="1"/>
</dbReference>
<dbReference type="PANTHER" id="PTHR38011">
    <property type="entry name" value="DIHYDROFOLATE REDUCTASE FAMILY PROTEIN (AFU_ORTHOLOGUE AFUA_8G06820)"/>
    <property type="match status" value="1"/>
</dbReference>
<dbReference type="InterPro" id="IPR050765">
    <property type="entry name" value="Riboflavin_Biosynth_HTPR"/>
</dbReference>
<proteinExistence type="predicted"/>
<keyword evidence="3" id="KW-1185">Reference proteome</keyword>
<dbReference type="InterPro" id="IPR024072">
    <property type="entry name" value="DHFR-like_dom_sf"/>
</dbReference>
<protein>
    <submittedName>
        <fullName evidence="2">Riboflavin biosynthesis protein RibD</fullName>
    </submittedName>
</protein>
<dbReference type="EMBL" id="JXAL01000032">
    <property type="protein sequence ID" value="KIL34466.1"/>
    <property type="molecule type" value="Genomic_DNA"/>
</dbReference>
<dbReference type="PANTHER" id="PTHR38011:SF2">
    <property type="entry name" value="BIFUNCTIONAL DEAMINASE-REDUCTASE DOMAIN PROTEIN"/>
    <property type="match status" value="1"/>
</dbReference>
<reference evidence="2 3" key="1">
    <citation type="submission" date="2014-12" db="EMBL/GenBank/DDBJ databases">
        <title>Draft genome sequence of Cohnella kolymensis strain B-2846.</title>
        <authorList>
            <person name="Karlyshev A.V."/>
            <person name="Kudryashova E.B."/>
        </authorList>
    </citation>
    <scope>NUCLEOTIDE SEQUENCE [LARGE SCALE GENOMIC DNA]</scope>
    <source>
        <strain evidence="2 3">VKM B-2846</strain>
    </source>
</reference>
<sequence>MTNNESIKRKLITTTILTLDGVLQSPGTDKEDTTGNFSWGGWSVNYWDEVMANFMQNIMENPYDLLLGRRTYDIFASHWPHVKNDPVADSLNRARKYVVSQKDLKLEWQNSVTVTGDVVAEIKKLLEQDGPDLWVHGSGNLIQTLLANNLLHTMHIWTYPVLVGTGKRLFAEGTRAEGLKLVDCKIATTGVIIASYERAGDLKVGSFALENLPAEKRV</sequence>
<evidence type="ECO:0000259" key="1">
    <source>
        <dbReference type="Pfam" id="PF01872"/>
    </source>
</evidence>
<evidence type="ECO:0000313" key="3">
    <source>
        <dbReference type="Proteomes" id="UP000054526"/>
    </source>
</evidence>
<accession>A0ABR5A065</accession>